<feature type="region of interest" description="Disordered" evidence="1">
    <location>
        <begin position="669"/>
        <end position="719"/>
    </location>
</feature>
<reference evidence="3" key="1">
    <citation type="journal article" date="2019" name="Int. J. Syst. Evol. Microbiol.">
        <title>The Global Catalogue of Microorganisms (GCM) 10K type strain sequencing project: providing services to taxonomists for standard genome sequencing and annotation.</title>
        <authorList>
            <consortium name="The Broad Institute Genomics Platform"/>
            <consortium name="The Broad Institute Genome Sequencing Center for Infectious Disease"/>
            <person name="Wu L."/>
            <person name="Ma J."/>
        </authorList>
    </citation>
    <scope>NUCLEOTIDE SEQUENCE [LARGE SCALE GENOMIC DNA]</scope>
    <source>
        <strain evidence="3">JCM 17316</strain>
    </source>
</reference>
<dbReference type="EMBL" id="BAABDO010000001">
    <property type="protein sequence ID" value="GAA4126814.1"/>
    <property type="molecule type" value="Genomic_DNA"/>
</dbReference>
<feature type="compositionally biased region" description="Pro residues" evidence="1">
    <location>
        <begin position="672"/>
        <end position="698"/>
    </location>
</feature>
<evidence type="ECO:0000256" key="1">
    <source>
        <dbReference type="SAM" id="MobiDB-lite"/>
    </source>
</evidence>
<gene>
    <name evidence="2" type="ORF">GCM10022416_00860</name>
</gene>
<name>A0ABP7XW83_9ACTN</name>
<keyword evidence="3" id="KW-1185">Reference proteome</keyword>
<organism evidence="2 3">
    <name type="scientific">Actinomadura keratinilytica</name>
    <dbReference type="NCBI Taxonomy" id="547461"/>
    <lineage>
        <taxon>Bacteria</taxon>
        <taxon>Bacillati</taxon>
        <taxon>Actinomycetota</taxon>
        <taxon>Actinomycetes</taxon>
        <taxon>Streptosporangiales</taxon>
        <taxon>Thermomonosporaceae</taxon>
        <taxon>Actinomadura</taxon>
    </lineage>
</organism>
<accession>A0ABP7XW83</accession>
<evidence type="ECO:0000313" key="3">
    <source>
        <dbReference type="Proteomes" id="UP001500266"/>
    </source>
</evidence>
<protein>
    <recommendedName>
        <fullName evidence="4">Fibronectin type-III domain-containing protein</fullName>
    </recommendedName>
</protein>
<evidence type="ECO:0000313" key="2">
    <source>
        <dbReference type="EMBL" id="GAA4126814.1"/>
    </source>
</evidence>
<dbReference type="Proteomes" id="UP001500266">
    <property type="component" value="Unassembled WGS sequence"/>
</dbReference>
<proteinExistence type="predicted"/>
<sequence length="731" mass="78036">MAPWRPGRPPTGDLPLPVLPRFVGVDGYPTLDATLRKLGFRHAADMLSPALLPGSESGLRVEFRVLDGLWFPARRGLHWRRADQTYLDELRAEWAASGDPRAPAVTEALAALADALRDDPMALRRLVLWQLACLLKDGGPGAAAAEGLGVHPDEAGPLAAAVAAAFPGEGAVRRAGERIAAAARRRLLREAVRLAADIPDASADPALADLVAAIQDDTAAADRLMGDAVRLHERGDADAAARAWLRAHRLVVDDPRAYAGLLGAAASLADAPDRPGEATVRAMIDGRTVRLSWRAPAAPDVSVRVVRFPEDAPHEAVEVETPDDDVPAGVRLRYAVVPMRGDRTAGVPRATGPLLLPPEVTDAKASSVPDGVRLEWQPHPRAGAVKVMRSADADGAQPVAVPCGTGGLVDRPLEPGSYRYVIACRYAGLDGRDHWSPGCQVSVQVQRWPAPVEEAAVRPVDGVGRVDITWRPPARGKEYLVPWPFRMVRPGEDVSELFGRLPGEERHAYAPQGPAPSVALTVPPRQTLRLALVSVLGDLAVSGPTVVIENPGGVADLAVRRLGPDRAEVSFTWPDPAVLVLLRWQRGGRTEEIRIPRSRFLPDGRVVIPVSWQRGQVTVAPLPRPDAVVAACEPATAVLEPAPEPVPGPAAVLGPAGARRAAAVEHAALRPEPWPPPEPWTRPGPWPPPTPAPAPPLHPAGEARTGTEQPSGGVWGGLRRWLRRRNPLSRR</sequence>
<comment type="caution">
    <text evidence="2">The sequence shown here is derived from an EMBL/GenBank/DDBJ whole genome shotgun (WGS) entry which is preliminary data.</text>
</comment>
<evidence type="ECO:0008006" key="4">
    <source>
        <dbReference type="Google" id="ProtNLM"/>
    </source>
</evidence>
<dbReference type="RefSeq" id="WP_345016217.1">
    <property type="nucleotide sequence ID" value="NZ_BAABDO010000001.1"/>
</dbReference>